<evidence type="ECO:0000256" key="1">
    <source>
        <dbReference type="SAM" id="Phobius"/>
    </source>
</evidence>
<feature type="transmembrane region" description="Helical" evidence="1">
    <location>
        <begin position="66"/>
        <end position="86"/>
    </location>
</feature>
<organism evidence="2 3">
    <name type="scientific">Gemmobacter aquaticus</name>
    <dbReference type="NCBI Taxonomy" id="490185"/>
    <lineage>
        <taxon>Bacteria</taxon>
        <taxon>Pseudomonadati</taxon>
        <taxon>Pseudomonadota</taxon>
        <taxon>Alphaproteobacteria</taxon>
        <taxon>Rhodobacterales</taxon>
        <taxon>Paracoccaceae</taxon>
        <taxon>Gemmobacter</taxon>
    </lineage>
</organism>
<comment type="caution">
    <text evidence="2">The sequence shown here is derived from an EMBL/GenBank/DDBJ whole genome shotgun (WGS) entry which is preliminary data.</text>
</comment>
<name>A0A918DE71_9RHOB</name>
<accession>A0A918DE71</accession>
<dbReference type="Proteomes" id="UP000598196">
    <property type="component" value="Unassembled WGS sequence"/>
</dbReference>
<dbReference type="RefSeq" id="WP_146287291.1">
    <property type="nucleotide sequence ID" value="NZ_BMLP01000006.1"/>
</dbReference>
<keyword evidence="1" id="KW-0812">Transmembrane</keyword>
<feature type="transmembrane region" description="Helical" evidence="1">
    <location>
        <begin position="138"/>
        <end position="163"/>
    </location>
</feature>
<dbReference type="OrthoDB" id="9809543at2"/>
<keyword evidence="1" id="KW-1133">Transmembrane helix</keyword>
<feature type="transmembrane region" description="Helical" evidence="1">
    <location>
        <begin position="239"/>
        <end position="271"/>
    </location>
</feature>
<feature type="transmembrane region" description="Helical" evidence="1">
    <location>
        <begin position="189"/>
        <end position="218"/>
    </location>
</feature>
<evidence type="ECO:0000313" key="3">
    <source>
        <dbReference type="Proteomes" id="UP000598196"/>
    </source>
</evidence>
<proteinExistence type="predicted"/>
<sequence>MVATIGNPLSWTARMIGRGSHHLGDGIAEIGGADHAPVEVADLDIADLGGALRRGLDDFAAMRTDVMFVVLVYPLIGVLLIGMALNREMMPLIFPMISGFALLGPVAAVGLYEMSRRREQGLPVSWANALDVASSPSFVPIVVLGAYLLAIFTAWMLTAYLIFNLTLGPDLPVSAGAFLTEVFTTGAGWTMLILGCAVGFLFAALVLATSLVSFPLLLDRHVGLPVAVTTSMRILRQNPVAVMAWGMIVAAGLAFGALTLFVGMIVVLPVLGHATWHLYRRAVVNPPRRG</sequence>
<keyword evidence="1" id="KW-0472">Membrane</keyword>
<gene>
    <name evidence="2" type="ORF">GCM10010991_28380</name>
</gene>
<protein>
    <recommendedName>
        <fullName evidence="4">Cytochrome c oxidase subunit I</fullName>
    </recommendedName>
</protein>
<dbReference type="AlphaFoldDB" id="A0A918DE71"/>
<dbReference type="InterPro" id="IPR018692">
    <property type="entry name" value="DUF2189"/>
</dbReference>
<dbReference type="Pfam" id="PF09955">
    <property type="entry name" value="DUF2189"/>
    <property type="match status" value="1"/>
</dbReference>
<feature type="transmembrane region" description="Helical" evidence="1">
    <location>
        <begin position="92"/>
        <end position="112"/>
    </location>
</feature>
<keyword evidence="3" id="KW-1185">Reference proteome</keyword>
<evidence type="ECO:0000313" key="2">
    <source>
        <dbReference type="EMBL" id="GGO35695.1"/>
    </source>
</evidence>
<reference evidence="2 3" key="1">
    <citation type="journal article" date="2014" name="Int. J. Syst. Evol. Microbiol.">
        <title>Complete genome sequence of Corynebacterium casei LMG S-19264T (=DSM 44701T), isolated from a smear-ripened cheese.</title>
        <authorList>
            <consortium name="US DOE Joint Genome Institute (JGI-PGF)"/>
            <person name="Walter F."/>
            <person name="Albersmeier A."/>
            <person name="Kalinowski J."/>
            <person name="Ruckert C."/>
        </authorList>
    </citation>
    <scope>NUCLEOTIDE SEQUENCE [LARGE SCALE GENOMIC DNA]</scope>
    <source>
        <strain evidence="2 3">CGMCC 1.7029</strain>
    </source>
</reference>
<dbReference type="EMBL" id="BMLP01000006">
    <property type="protein sequence ID" value="GGO35695.1"/>
    <property type="molecule type" value="Genomic_DNA"/>
</dbReference>
<evidence type="ECO:0008006" key="4">
    <source>
        <dbReference type="Google" id="ProtNLM"/>
    </source>
</evidence>